<evidence type="ECO:0000256" key="5">
    <source>
        <dbReference type="SAM" id="Phobius"/>
    </source>
</evidence>
<feature type="domain" description="Cytochrome c" evidence="6">
    <location>
        <begin position="330"/>
        <end position="509"/>
    </location>
</feature>
<evidence type="ECO:0000256" key="3">
    <source>
        <dbReference type="ARBA" id="ARBA00023004"/>
    </source>
</evidence>
<dbReference type="GO" id="GO:0020037">
    <property type="term" value="F:heme binding"/>
    <property type="evidence" value="ECO:0007669"/>
    <property type="project" value="InterPro"/>
</dbReference>
<protein>
    <recommendedName>
        <fullName evidence="6">Cytochrome c domain-containing protein</fullName>
    </recommendedName>
</protein>
<evidence type="ECO:0000313" key="8">
    <source>
        <dbReference type="Proteomes" id="UP000182719"/>
    </source>
</evidence>
<keyword evidence="3 4" id="KW-0408">Iron</keyword>
<keyword evidence="8" id="KW-1185">Reference proteome</keyword>
<name>A0A1H8CIH8_STIAU</name>
<dbReference type="EMBL" id="FOAP01000026">
    <property type="protein sequence ID" value="SEM95101.1"/>
    <property type="molecule type" value="Genomic_DNA"/>
</dbReference>
<dbReference type="PANTHER" id="PTHR30600:SF9">
    <property type="entry name" value="BLR7738 PROTEIN"/>
    <property type="match status" value="1"/>
</dbReference>
<keyword evidence="1 4" id="KW-0349">Heme</keyword>
<keyword evidence="5" id="KW-0812">Transmembrane</keyword>
<dbReference type="GO" id="GO:0009055">
    <property type="term" value="F:electron transfer activity"/>
    <property type="evidence" value="ECO:0007669"/>
    <property type="project" value="InterPro"/>
</dbReference>
<reference evidence="8" key="1">
    <citation type="submission" date="2016-10" db="EMBL/GenBank/DDBJ databases">
        <authorList>
            <person name="Varghese N."/>
            <person name="Submissions S."/>
        </authorList>
    </citation>
    <scope>NUCLEOTIDE SEQUENCE [LARGE SCALE GENOMIC DNA]</scope>
    <source>
        <strain evidence="8">DSM 17044</strain>
    </source>
</reference>
<dbReference type="InterPro" id="IPR009056">
    <property type="entry name" value="Cyt_c-like_dom"/>
</dbReference>
<evidence type="ECO:0000259" key="6">
    <source>
        <dbReference type="PROSITE" id="PS51007"/>
    </source>
</evidence>
<evidence type="ECO:0000256" key="1">
    <source>
        <dbReference type="ARBA" id="ARBA00022617"/>
    </source>
</evidence>
<dbReference type="Gene3D" id="1.10.760.10">
    <property type="entry name" value="Cytochrome c-like domain"/>
    <property type="match status" value="1"/>
</dbReference>
<accession>A0A1H8CIH8</accession>
<dbReference type="AlphaFoldDB" id="A0A1H8CIH8"/>
<gene>
    <name evidence="7" type="ORF">SAMN05444354_12697</name>
</gene>
<dbReference type="InterPro" id="IPR036909">
    <property type="entry name" value="Cyt_c-like_dom_sf"/>
</dbReference>
<dbReference type="Pfam" id="PF21419">
    <property type="entry name" value="RoxA-like_Cyt-c"/>
    <property type="match status" value="1"/>
</dbReference>
<feature type="transmembrane region" description="Helical" evidence="5">
    <location>
        <begin position="31"/>
        <end position="48"/>
    </location>
</feature>
<dbReference type="GO" id="GO:0046872">
    <property type="term" value="F:metal ion binding"/>
    <property type="evidence" value="ECO:0007669"/>
    <property type="project" value="UniProtKB-KW"/>
</dbReference>
<sequence length="509" mass="57179">MSREPAIQNELGVLEDLTPVRRAEIYWRKRALLVLVGGLLGLQGWSLYHSFHPDSPVTYSDEEDHFKYGSIGSEQVYGIPYYVFKVLPELCADKLPQAGVGYASFGLLSEPGRDLPVGTSKRRLIVDRVGLNCALCHSGSVREAPGSPRRLYGAMPANNLDLQGYVDFLSACARDSRFTPENVMAYIDRGFELGWLERLLYRYVVVDATRQGLLEQSSKMAFIENQPHWGPGRVDTFNPYKTLQFNFDMSHDTSIGTTDFAAVWNQGPRESAGMDLHWDGNNRSVHERNMSAALGAGVIPPTLDCGSLNRIEDYLKDLPPPRYPFAIDSALAARGKPLYEQWCSECHEFGGAKTGKVTSWKDIQTDRERLDAWSYPLLSNFNTLYAGYAGKAGEPECRHVFTNFRKTDGYANVPLDGIWLRAPYLHNGSVPTLRDLLEPPDQRPKRFYRGYDVFDQENAGFVSTVAQEGDRHFFLFDVSLRGNSNGGHTYGVDLAPDEKRALVEFMKSL</sequence>
<dbReference type="PROSITE" id="PS51007">
    <property type="entry name" value="CYTC"/>
    <property type="match status" value="1"/>
</dbReference>
<dbReference type="PANTHER" id="PTHR30600">
    <property type="entry name" value="CYTOCHROME C PEROXIDASE-RELATED"/>
    <property type="match status" value="1"/>
</dbReference>
<dbReference type="RefSeq" id="WP_218158166.1">
    <property type="nucleotide sequence ID" value="NZ_FOAP01000026.1"/>
</dbReference>
<dbReference type="InterPro" id="IPR051395">
    <property type="entry name" value="Cytochrome_c_Peroxidase/MauG"/>
</dbReference>
<evidence type="ECO:0000256" key="2">
    <source>
        <dbReference type="ARBA" id="ARBA00022723"/>
    </source>
</evidence>
<keyword evidence="5" id="KW-0472">Membrane</keyword>
<dbReference type="GO" id="GO:0004130">
    <property type="term" value="F:cytochrome-c peroxidase activity"/>
    <property type="evidence" value="ECO:0007669"/>
    <property type="project" value="TreeGrafter"/>
</dbReference>
<keyword evidence="5" id="KW-1133">Transmembrane helix</keyword>
<dbReference type="Proteomes" id="UP000182719">
    <property type="component" value="Unassembled WGS sequence"/>
</dbReference>
<evidence type="ECO:0000313" key="7">
    <source>
        <dbReference type="EMBL" id="SEM95101.1"/>
    </source>
</evidence>
<keyword evidence="2 4" id="KW-0479">Metal-binding</keyword>
<organism evidence="7 8">
    <name type="scientific">Stigmatella aurantiaca</name>
    <dbReference type="NCBI Taxonomy" id="41"/>
    <lineage>
        <taxon>Bacteria</taxon>
        <taxon>Pseudomonadati</taxon>
        <taxon>Myxococcota</taxon>
        <taxon>Myxococcia</taxon>
        <taxon>Myxococcales</taxon>
        <taxon>Cystobacterineae</taxon>
        <taxon>Archangiaceae</taxon>
        <taxon>Stigmatella</taxon>
    </lineage>
</organism>
<proteinExistence type="predicted"/>
<dbReference type="SUPFAM" id="SSF46626">
    <property type="entry name" value="Cytochrome c"/>
    <property type="match status" value="1"/>
</dbReference>
<evidence type="ECO:0000256" key="4">
    <source>
        <dbReference type="PROSITE-ProRule" id="PRU00433"/>
    </source>
</evidence>